<keyword evidence="4" id="KW-1185">Reference proteome</keyword>
<dbReference type="PROSITE" id="PS51257">
    <property type="entry name" value="PROKAR_LIPOPROTEIN"/>
    <property type="match status" value="1"/>
</dbReference>
<evidence type="ECO:0000259" key="2">
    <source>
        <dbReference type="Pfam" id="PF14344"/>
    </source>
</evidence>
<dbReference type="RefSeq" id="WP_269033640.1">
    <property type="nucleotide sequence ID" value="NZ_CP114040.1"/>
</dbReference>
<keyword evidence="1" id="KW-0732">Signal</keyword>
<dbReference type="EMBL" id="CP114040">
    <property type="protein sequence ID" value="WAS91276.1"/>
    <property type="molecule type" value="Genomic_DNA"/>
</dbReference>
<feature type="domain" description="DUF4397" evidence="2">
    <location>
        <begin position="272"/>
        <end position="363"/>
    </location>
</feature>
<evidence type="ECO:0000256" key="1">
    <source>
        <dbReference type="SAM" id="SignalP"/>
    </source>
</evidence>
<name>A0ABY7GWG3_9BACT</name>
<evidence type="ECO:0000313" key="4">
    <source>
        <dbReference type="Proteomes" id="UP001164459"/>
    </source>
</evidence>
<feature type="domain" description="DUF4397" evidence="2">
    <location>
        <begin position="40"/>
        <end position="158"/>
    </location>
</feature>
<feature type="signal peptide" evidence="1">
    <location>
        <begin position="1"/>
        <end position="19"/>
    </location>
</feature>
<accession>A0ABY7GWG3</accession>
<gene>
    <name evidence="3" type="ORF">O0S08_34245</name>
</gene>
<dbReference type="Proteomes" id="UP001164459">
    <property type="component" value="Chromosome"/>
</dbReference>
<protein>
    <submittedName>
        <fullName evidence="3">DUF4397 domain-containing protein</fullName>
    </submittedName>
</protein>
<dbReference type="Pfam" id="PF14344">
    <property type="entry name" value="DUF4397"/>
    <property type="match status" value="4"/>
</dbReference>
<sequence length="656" mass="67546">MFRKRLTTMGPTRALSVFAITLALLGCGNDTRDPANETGAEVRVVHLSPDAPSIDAFVDGQDTLVTNLAFTQGSQPANVGVGQHSIEVAAAGTGAGAAVATLAEALLEEGRRYTAFAFGELAEVQVSVVEDSTQGLASGHVRVRVVHTGAGVGNVDVYAIGASGSPDLIAENLRYGTSAEPVDLPTDPFVAGLDVDDDGNPDLLYSIPSLPAGVVVNVFATVDDAGAAFLLAQLPDGTTRIDAAQQRLRVVHLSPDAPAVQPLFAGAAPAEFGEIAFPASTDYASISVPSGTIDITTDGTVATSVLSAELTFEEGASYTAAAIGRVAELGALVFKDDREGLEDSEIRVRAIHGAPDIGPVDVYQVAADGSATGILSDLDFGAAAEPLDLPPGAYTLGVDVNDDAKPDLYFELPELPGGTLANVYVTQEDAGQPFVLAQLDGATTARIDASESQVRVLHLSRDAPNVDVYAGGERVVTDLAFKDQSTFLTVPSGTLGLAVTAAGMPVETAVVDAEASLLPGRAYTVVAYDDLASIGALVLADDASGLAQSDIRVPITHVAPEVTRGDIYVLLDGGTTFGTQLVDDFGFGETPEAIDVPAGMYTIGFDAEADGDVQAIFDLPLLTPGTYARAYVYQEADDSVAVLVQLANTVTVVPAN</sequence>
<organism evidence="3 4">
    <name type="scientific">Nannocystis punicea</name>
    <dbReference type="NCBI Taxonomy" id="2995304"/>
    <lineage>
        <taxon>Bacteria</taxon>
        <taxon>Pseudomonadati</taxon>
        <taxon>Myxococcota</taxon>
        <taxon>Polyangia</taxon>
        <taxon>Nannocystales</taxon>
        <taxon>Nannocystaceae</taxon>
        <taxon>Nannocystis</taxon>
    </lineage>
</organism>
<feature type="domain" description="DUF4397" evidence="2">
    <location>
        <begin position="168"/>
        <end position="261"/>
    </location>
</feature>
<reference evidence="3" key="1">
    <citation type="submission" date="2022-11" db="EMBL/GenBank/DDBJ databases">
        <title>Minimal conservation of predation-associated metabolite biosynthetic gene clusters underscores biosynthetic potential of Myxococcota including descriptions for ten novel species: Archangium lansinium sp. nov., Myxococcus landrumus sp. nov., Nannocystis bai.</title>
        <authorList>
            <person name="Ahearne A."/>
            <person name="Stevens C."/>
            <person name="Dowd S."/>
        </authorList>
    </citation>
    <scope>NUCLEOTIDE SEQUENCE</scope>
    <source>
        <strain evidence="3">Fl3</strain>
    </source>
</reference>
<dbReference type="InterPro" id="IPR025510">
    <property type="entry name" value="DUF4397"/>
</dbReference>
<feature type="chain" id="PRO_5045347246" evidence="1">
    <location>
        <begin position="20"/>
        <end position="656"/>
    </location>
</feature>
<feature type="domain" description="DUF4397" evidence="2">
    <location>
        <begin position="452"/>
        <end position="563"/>
    </location>
</feature>
<proteinExistence type="predicted"/>
<evidence type="ECO:0000313" key="3">
    <source>
        <dbReference type="EMBL" id="WAS91276.1"/>
    </source>
</evidence>